<dbReference type="Pfam" id="PF04140">
    <property type="entry name" value="ICMT"/>
    <property type="match status" value="1"/>
</dbReference>
<dbReference type="GO" id="GO:0032259">
    <property type="term" value="P:methylation"/>
    <property type="evidence" value="ECO:0007669"/>
    <property type="project" value="UniProtKB-KW"/>
</dbReference>
<evidence type="ECO:0000313" key="6">
    <source>
        <dbReference type="EMBL" id="SDX02633.1"/>
    </source>
</evidence>
<dbReference type="RefSeq" id="WP_091739944.1">
    <property type="nucleotide sequence ID" value="NZ_FNNQ01000009.1"/>
</dbReference>
<dbReference type="AlphaFoldDB" id="A0A1H2YBN0"/>
<keyword evidence="7" id="KW-1185">Reference proteome</keyword>
<dbReference type="OrthoDB" id="7203053at2"/>
<comment type="subcellular location">
    <subcellularLocation>
        <location evidence="1">Membrane</location>
        <topology evidence="1">Multi-pass membrane protein</topology>
    </subcellularLocation>
</comment>
<evidence type="ECO:0000256" key="5">
    <source>
        <dbReference type="SAM" id="Phobius"/>
    </source>
</evidence>
<evidence type="ECO:0000313" key="7">
    <source>
        <dbReference type="Proteomes" id="UP000198534"/>
    </source>
</evidence>
<dbReference type="Gene3D" id="1.20.120.1630">
    <property type="match status" value="1"/>
</dbReference>
<feature type="transmembrane region" description="Helical" evidence="5">
    <location>
        <begin position="43"/>
        <end position="60"/>
    </location>
</feature>
<dbReference type="GO" id="GO:0016020">
    <property type="term" value="C:membrane"/>
    <property type="evidence" value="ECO:0007669"/>
    <property type="project" value="UniProtKB-SubCell"/>
</dbReference>
<keyword evidence="2 5" id="KW-0812">Transmembrane</keyword>
<dbReference type="InterPro" id="IPR007269">
    <property type="entry name" value="ICMT_MeTrfase"/>
</dbReference>
<dbReference type="PANTHER" id="PTHR43847">
    <property type="entry name" value="BLL3993 PROTEIN"/>
    <property type="match status" value="1"/>
</dbReference>
<dbReference type="Proteomes" id="UP000198534">
    <property type="component" value="Unassembled WGS sequence"/>
</dbReference>
<keyword evidence="4 5" id="KW-0472">Membrane</keyword>
<dbReference type="STRING" id="1048340.SAMN05444487_10920"/>
<dbReference type="PANTHER" id="PTHR43847:SF1">
    <property type="entry name" value="BLL3993 PROTEIN"/>
    <property type="match status" value="1"/>
</dbReference>
<feature type="transmembrane region" description="Helical" evidence="5">
    <location>
        <begin position="72"/>
        <end position="91"/>
    </location>
</feature>
<reference evidence="6 7" key="1">
    <citation type="submission" date="2016-10" db="EMBL/GenBank/DDBJ databases">
        <authorList>
            <person name="de Groot N.N."/>
        </authorList>
    </citation>
    <scope>NUCLEOTIDE SEQUENCE [LARGE SCALE GENOMIC DNA]</scope>
    <source>
        <strain evidence="6 7">DSM 45610</strain>
    </source>
</reference>
<organism evidence="6 7">
    <name type="scientific">Marininema mesophilum</name>
    <dbReference type="NCBI Taxonomy" id="1048340"/>
    <lineage>
        <taxon>Bacteria</taxon>
        <taxon>Bacillati</taxon>
        <taxon>Bacillota</taxon>
        <taxon>Bacilli</taxon>
        <taxon>Bacillales</taxon>
        <taxon>Thermoactinomycetaceae</taxon>
        <taxon>Marininema</taxon>
    </lineage>
</organism>
<keyword evidence="6" id="KW-0808">Transferase</keyword>
<accession>A0A1H2YBN0</accession>
<dbReference type="GO" id="GO:0004671">
    <property type="term" value="F:protein C-terminal S-isoprenylcysteine carboxyl O-methyltransferase activity"/>
    <property type="evidence" value="ECO:0007669"/>
    <property type="project" value="InterPro"/>
</dbReference>
<evidence type="ECO:0000256" key="1">
    <source>
        <dbReference type="ARBA" id="ARBA00004141"/>
    </source>
</evidence>
<feature type="transmembrane region" description="Helical" evidence="5">
    <location>
        <begin position="122"/>
        <end position="141"/>
    </location>
</feature>
<sequence length="185" mass="21650">MESGLMWLWMGVLLIRVGELLIARSNTRWAIAQGGYEVGREHYPIIVGVHLLFFLCLLIETEVRGGTAPDWWTIPLTAFLIVQVFRIWCLFSLGRYWNIRIFVIPGHHPVLRGPYRYLRHPNYLVVILELFILPLIFNAWWTALGISLLNAWVLLTLRIPIEEKALAEAIPYEEVMGKKRRFLPW</sequence>
<evidence type="ECO:0000256" key="4">
    <source>
        <dbReference type="ARBA" id="ARBA00023136"/>
    </source>
</evidence>
<name>A0A1H2YBN0_9BACL</name>
<evidence type="ECO:0000256" key="3">
    <source>
        <dbReference type="ARBA" id="ARBA00022989"/>
    </source>
</evidence>
<gene>
    <name evidence="6" type="ORF">SAMN05444487_10920</name>
</gene>
<evidence type="ECO:0000256" key="2">
    <source>
        <dbReference type="ARBA" id="ARBA00022692"/>
    </source>
</evidence>
<dbReference type="EMBL" id="FNNQ01000009">
    <property type="protein sequence ID" value="SDX02633.1"/>
    <property type="molecule type" value="Genomic_DNA"/>
</dbReference>
<keyword evidence="6" id="KW-0489">Methyltransferase</keyword>
<dbReference type="InterPro" id="IPR052527">
    <property type="entry name" value="Metal_cation-efflux_comp"/>
</dbReference>
<proteinExistence type="predicted"/>
<feature type="transmembrane region" description="Helical" evidence="5">
    <location>
        <begin position="6"/>
        <end position="23"/>
    </location>
</feature>
<keyword evidence="3 5" id="KW-1133">Transmembrane helix</keyword>
<protein>
    <submittedName>
        <fullName evidence="6">Methyltransferase</fullName>
    </submittedName>
</protein>